<sequence>MMDQINALSKQGISACWLDYNCLRGQTAASVEDSSDEEYTAEGESVVNVPLEDIIKGKYSLVYSHPEAFLSTTNGTAILSAFETDNTV</sequence>
<proteinExistence type="predicted"/>
<gene>
    <name evidence="1" type="ORF">DPMN_140297</name>
</gene>
<protein>
    <submittedName>
        <fullName evidence="1">Uncharacterized protein</fullName>
    </submittedName>
</protein>
<evidence type="ECO:0000313" key="2">
    <source>
        <dbReference type="Proteomes" id="UP000828390"/>
    </source>
</evidence>
<reference evidence="1" key="1">
    <citation type="journal article" date="2019" name="bioRxiv">
        <title>The Genome of the Zebra Mussel, Dreissena polymorpha: A Resource for Invasive Species Research.</title>
        <authorList>
            <person name="McCartney M.A."/>
            <person name="Auch B."/>
            <person name="Kono T."/>
            <person name="Mallez S."/>
            <person name="Zhang Y."/>
            <person name="Obille A."/>
            <person name="Becker A."/>
            <person name="Abrahante J.E."/>
            <person name="Garbe J."/>
            <person name="Badalamenti J.P."/>
            <person name="Herman A."/>
            <person name="Mangelson H."/>
            <person name="Liachko I."/>
            <person name="Sullivan S."/>
            <person name="Sone E.D."/>
            <person name="Koren S."/>
            <person name="Silverstein K.A.T."/>
            <person name="Beckman K.B."/>
            <person name="Gohl D.M."/>
        </authorList>
    </citation>
    <scope>NUCLEOTIDE SEQUENCE</scope>
    <source>
        <strain evidence="1">Duluth1</strain>
        <tissue evidence="1">Whole animal</tissue>
    </source>
</reference>
<name>A0A9D4JHA1_DREPO</name>
<comment type="caution">
    <text evidence="1">The sequence shown here is derived from an EMBL/GenBank/DDBJ whole genome shotgun (WGS) entry which is preliminary data.</text>
</comment>
<keyword evidence="2" id="KW-1185">Reference proteome</keyword>
<accession>A0A9D4JHA1</accession>
<dbReference type="AlphaFoldDB" id="A0A9D4JHA1"/>
<evidence type="ECO:0000313" key="1">
    <source>
        <dbReference type="EMBL" id="KAH3811880.1"/>
    </source>
</evidence>
<dbReference type="EMBL" id="JAIWYP010000006">
    <property type="protein sequence ID" value="KAH3811880.1"/>
    <property type="molecule type" value="Genomic_DNA"/>
</dbReference>
<organism evidence="1 2">
    <name type="scientific">Dreissena polymorpha</name>
    <name type="common">Zebra mussel</name>
    <name type="synonym">Mytilus polymorpha</name>
    <dbReference type="NCBI Taxonomy" id="45954"/>
    <lineage>
        <taxon>Eukaryota</taxon>
        <taxon>Metazoa</taxon>
        <taxon>Spiralia</taxon>
        <taxon>Lophotrochozoa</taxon>
        <taxon>Mollusca</taxon>
        <taxon>Bivalvia</taxon>
        <taxon>Autobranchia</taxon>
        <taxon>Heteroconchia</taxon>
        <taxon>Euheterodonta</taxon>
        <taxon>Imparidentia</taxon>
        <taxon>Neoheterodontei</taxon>
        <taxon>Myida</taxon>
        <taxon>Dreissenoidea</taxon>
        <taxon>Dreissenidae</taxon>
        <taxon>Dreissena</taxon>
    </lineage>
</organism>
<dbReference type="Proteomes" id="UP000828390">
    <property type="component" value="Unassembled WGS sequence"/>
</dbReference>
<reference evidence="1" key="2">
    <citation type="submission" date="2020-11" db="EMBL/GenBank/DDBJ databases">
        <authorList>
            <person name="McCartney M.A."/>
            <person name="Auch B."/>
            <person name="Kono T."/>
            <person name="Mallez S."/>
            <person name="Becker A."/>
            <person name="Gohl D.M."/>
            <person name="Silverstein K.A.T."/>
            <person name="Koren S."/>
            <person name="Bechman K.B."/>
            <person name="Herman A."/>
            <person name="Abrahante J.E."/>
            <person name="Garbe J."/>
        </authorList>
    </citation>
    <scope>NUCLEOTIDE SEQUENCE</scope>
    <source>
        <strain evidence="1">Duluth1</strain>
        <tissue evidence="1">Whole animal</tissue>
    </source>
</reference>